<dbReference type="EC" id="2.1.1.386" evidence="12"/>
<organism evidence="14 15">
    <name type="scientific">Sphaeramia orbicularis</name>
    <name type="common">orbiculate cardinalfish</name>
    <dbReference type="NCBI Taxonomy" id="375764"/>
    <lineage>
        <taxon>Eukaryota</taxon>
        <taxon>Metazoa</taxon>
        <taxon>Chordata</taxon>
        <taxon>Craniata</taxon>
        <taxon>Vertebrata</taxon>
        <taxon>Euteleostomi</taxon>
        <taxon>Actinopterygii</taxon>
        <taxon>Neopterygii</taxon>
        <taxon>Teleostei</taxon>
        <taxon>Neoteleostei</taxon>
        <taxon>Acanthomorphata</taxon>
        <taxon>Gobiaria</taxon>
        <taxon>Kurtiformes</taxon>
        <taxon>Apogonoidei</taxon>
        <taxon>Apogonidae</taxon>
        <taxon>Apogoninae</taxon>
        <taxon>Sphaeramia</taxon>
    </lineage>
</organism>
<evidence type="ECO:0000256" key="3">
    <source>
        <dbReference type="ARBA" id="ARBA00021330"/>
    </source>
</evidence>
<dbReference type="GO" id="GO:0090486">
    <property type="term" value="F:small RNA 2'-O-methyltransferase activity"/>
    <property type="evidence" value="ECO:0007669"/>
    <property type="project" value="UniProtKB-EC"/>
</dbReference>
<evidence type="ECO:0000256" key="11">
    <source>
        <dbReference type="ARBA" id="ARBA00029981"/>
    </source>
</evidence>
<keyword evidence="9" id="KW-0694">RNA-binding</keyword>
<evidence type="ECO:0000256" key="5">
    <source>
        <dbReference type="ARBA" id="ARBA00022679"/>
    </source>
</evidence>
<comment type="similarity">
    <text evidence="2">Belongs to the methyltransferase superfamily. HEN1 family.</text>
</comment>
<evidence type="ECO:0000256" key="12">
    <source>
        <dbReference type="ARBA" id="ARBA00035025"/>
    </source>
</evidence>
<reference evidence="14" key="1">
    <citation type="submission" date="2019-06" db="EMBL/GenBank/DDBJ databases">
        <authorList>
            <consortium name="Wellcome Sanger Institute Data Sharing"/>
        </authorList>
    </citation>
    <scope>NUCLEOTIDE SEQUENCE [LARGE SCALE GENOMIC DNA]</scope>
</reference>
<keyword evidence="5" id="KW-0808">Transferase</keyword>
<evidence type="ECO:0000256" key="7">
    <source>
        <dbReference type="ARBA" id="ARBA00022723"/>
    </source>
</evidence>
<evidence type="ECO:0000256" key="8">
    <source>
        <dbReference type="ARBA" id="ARBA00022842"/>
    </source>
</evidence>
<dbReference type="GO" id="GO:0001510">
    <property type="term" value="P:RNA methylation"/>
    <property type="evidence" value="ECO:0007669"/>
    <property type="project" value="InterPro"/>
</dbReference>
<dbReference type="GO" id="GO:0003723">
    <property type="term" value="F:RNA binding"/>
    <property type="evidence" value="ECO:0007669"/>
    <property type="project" value="UniProtKB-KW"/>
</dbReference>
<reference evidence="14" key="2">
    <citation type="submission" date="2025-08" db="UniProtKB">
        <authorList>
            <consortium name="Ensembl"/>
        </authorList>
    </citation>
    <scope>IDENTIFICATION</scope>
</reference>
<keyword evidence="15" id="KW-1185">Reference proteome</keyword>
<keyword evidence="7" id="KW-0479">Metal-binding</keyword>
<dbReference type="SUPFAM" id="SSF53335">
    <property type="entry name" value="S-adenosyl-L-methionine-dependent methyltransferases"/>
    <property type="match status" value="1"/>
</dbReference>
<evidence type="ECO:0000256" key="1">
    <source>
        <dbReference type="ARBA" id="ARBA00001946"/>
    </source>
</evidence>
<accession>A0A673CIC1</accession>
<dbReference type="GO" id="GO:0030422">
    <property type="term" value="P:siRNA processing"/>
    <property type="evidence" value="ECO:0007669"/>
    <property type="project" value="TreeGrafter"/>
</dbReference>
<evidence type="ECO:0000313" key="15">
    <source>
        <dbReference type="Proteomes" id="UP000472271"/>
    </source>
</evidence>
<evidence type="ECO:0000256" key="6">
    <source>
        <dbReference type="ARBA" id="ARBA00022691"/>
    </source>
</evidence>
<dbReference type="PANTHER" id="PTHR21404:SF3">
    <property type="entry name" value="SMALL RNA 2'-O-METHYLTRANSFERASE"/>
    <property type="match status" value="1"/>
</dbReference>
<dbReference type="AlphaFoldDB" id="A0A673CIC1"/>
<reference evidence="14" key="3">
    <citation type="submission" date="2025-09" db="UniProtKB">
        <authorList>
            <consortium name="Ensembl"/>
        </authorList>
    </citation>
    <scope>IDENTIFICATION</scope>
</reference>
<dbReference type="InterPro" id="IPR026610">
    <property type="entry name" value="Hen1"/>
</dbReference>
<dbReference type="PANTHER" id="PTHR21404">
    <property type="entry name" value="HEN1"/>
    <property type="match status" value="1"/>
</dbReference>
<dbReference type="GO" id="GO:0005737">
    <property type="term" value="C:cytoplasm"/>
    <property type="evidence" value="ECO:0007669"/>
    <property type="project" value="TreeGrafter"/>
</dbReference>
<sequence length="341" mass="38937">KMDPSFSPPLHGQRHQFVIDFVNKNKPKKVADLGCGECTLLKRLKFHRVIELLVGVDIDGRKIKKNMHALAPISTDYLQPSFDQLRVELYQGSVTQRDFLFSIFSLTTFPFHLSLADVEPFSEVVFGYMAPVAVIISTPNSEFNPLFPGLTGFRHSDHKFEWTRAEFRSWALKVCLDYGYEVELTGVGRAPPHLQEAVGFCSQIGVFHRLDVNVNSINYPSLRDNNILRRVLVNEVLYSAEKLKQRWMERRMDERNEALPLSHAEGEGGWEVCIAVRNTDMEEESAGKYPGFSSSMFSLTNTRNISLFLHLKPLFCSMWRRTEASKGAKAERCGREQGRTV</sequence>
<comment type="catalytic activity">
    <reaction evidence="13">
        <text>small RNA 3'-end nucleotide + S-adenosyl-L-methionine = small RNA 3'-end 2'-O-methylnucleotide + S-adenosyl-L-homocysteine + H(+)</text>
        <dbReference type="Rhea" id="RHEA:37887"/>
        <dbReference type="Rhea" id="RHEA-COMP:10415"/>
        <dbReference type="Rhea" id="RHEA-COMP:10416"/>
        <dbReference type="ChEBI" id="CHEBI:15378"/>
        <dbReference type="ChEBI" id="CHEBI:57856"/>
        <dbReference type="ChEBI" id="CHEBI:59789"/>
        <dbReference type="ChEBI" id="CHEBI:74896"/>
        <dbReference type="ChEBI" id="CHEBI:74898"/>
        <dbReference type="EC" id="2.1.1.386"/>
    </reaction>
</comment>
<evidence type="ECO:0000256" key="9">
    <source>
        <dbReference type="ARBA" id="ARBA00022884"/>
    </source>
</evidence>
<dbReference type="Gene3D" id="3.40.50.150">
    <property type="entry name" value="Vaccinia Virus protein VP39"/>
    <property type="match status" value="1"/>
</dbReference>
<keyword evidence="6" id="KW-0949">S-adenosyl-L-methionine</keyword>
<dbReference type="InterPro" id="IPR029063">
    <property type="entry name" value="SAM-dependent_MTases_sf"/>
</dbReference>
<comment type="cofactor">
    <cofactor evidence="1">
        <name>Mg(2+)</name>
        <dbReference type="ChEBI" id="CHEBI:18420"/>
    </cofactor>
</comment>
<evidence type="ECO:0000313" key="14">
    <source>
        <dbReference type="Ensembl" id="ENSSORP00005055346.1"/>
    </source>
</evidence>
<dbReference type="FunFam" id="3.40.50.150:FF:000124">
    <property type="entry name" value="HEN methyltransferase 1"/>
    <property type="match status" value="1"/>
</dbReference>
<evidence type="ECO:0000256" key="13">
    <source>
        <dbReference type="ARBA" id="ARBA00048418"/>
    </source>
</evidence>
<dbReference type="GO" id="GO:0034587">
    <property type="term" value="P:piRNA processing"/>
    <property type="evidence" value="ECO:0007669"/>
    <property type="project" value="TreeGrafter"/>
</dbReference>
<name>A0A673CIC1_9TELE</name>
<dbReference type="GO" id="GO:0046872">
    <property type="term" value="F:metal ion binding"/>
    <property type="evidence" value="ECO:0007669"/>
    <property type="project" value="UniProtKB-KW"/>
</dbReference>
<keyword evidence="10" id="KW-0943">RNA-mediated gene silencing</keyword>
<evidence type="ECO:0000256" key="4">
    <source>
        <dbReference type="ARBA" id="ARBA00022603"/>
    </source>
</evidence>
<dbReference type="Proteomes" id="UP000472271">
    <property type="component" value="Chromosome 4"/>
</dbReference>
<evidence type="ECO:0000256" key="10">
    <source>
        <dbReference type="ARBA" id="ARBA00023158"/>
    </source>
</evidence>
<keyword evidence="8" id="KW-0460">Magnesium</keyword>
<dbReference type="Ensembl" id="ENSSORT00005056626.1">
    <property type="protein sequence ID" value="ENSSORP00005055346.1"/>
    <property type="gene ID" value="ENSSORG00005024700.1"/>
</dbReference>
<dbReference type="GO" id="GO:0005634">
    <property type="term" value="C:nucleus"/>
    <property type="evidence" value="ECO:0007669"/>
    <property type="project" value="TreeGrafter"/>
</dbReference>
<evidence type="ECO:0000256" key="2">
    <source>
        <dbReference type="ARBA" id="ARBA00009026"/>
    </source>
</evidence>
<protein>
    <recommendedName>
        <fullName evidence="3">Small RNA 2'-O-methyltransferase</fullName>
        <ecNumber evidence="12">2.1.1.386</ecNumber>
    </recommendedName>
    <alternativeName>
        <fullName evidence="11">HEN1 methyltransferase homolog 1</fullName>
    </alternativeName>
</protein>
<proteinExistence type="inferred from homology"/>
<dbReference type="FunCoup" id="A0A673CIC1">
    <property type="interactions" value="8"/>
</dbReference>
<keyword evidence="4" id="KW-0489">Methyltransferase</keyword>
<dbReference type="InParanoid" id="A0A673CIC1"/>